<sequence>MNLKSTKISSIPTLTRILYLFLCENQIEADSYSKIFPSITADGYTSGSMAYSDLLTSLVYHIDSMFTAIHHDTLTFLLSYCPKYDRRN</sequence>
<evidence type="ECO:0000313" key="1">
    <source>
        <dbReference type="EMBL" id="CAF3535814.1"/>
    </source>
</evidence>
<accession>A0A818JBL2</accession>
<evidence type="ECO:0000313" key="2">
    <source>
        <dbReference type="Proteomes" id="UP000663836"/>
    </source>
</evidence>
<protein>
    <submittedName>
        <fullName evidence="1">Uncharacterized protein</fullName>
    </submittedName>
</protein>
<reference evidence="1" key="1">
    <citation type="submission" date="2021-02" db="EMBL/GenBank/DDBJ databases">
        <authorList>
            <person name="Nowell W R."/>
        </authorList>
    </citation>
    <scope>NUCLEOTIDE SEQUENCE</scope>
</reference>
<organism evidence="1 2">
    <name type="scientific">Rotaria sordida</name>
    <dbReference type="NCBI Taxonomy" id="392033"/>
    <lineage>
        <taxon>Eukaryota</taxon>
        <taxon>Metazoa</taxon>
        <taxon>Spiralia</taxon>
        <taxon>Gnathifera</taxon>
        <taxon>Rotifera</taxon>
        <taxon>Eurotatoria</taxon>
        <taxon>Bdelloidea</taxon>
        <taxon>Philodinida</taxon>
        <taxon>Philodinidae</taxon>
        <taxon>Rotaria</taxon>
    </lineage>
</organism>
<proteinExistence type="predicted"/>
<dbReference type="Proteomes" id="UP000663836">
    <property type="component" value="Unassembled WGS sequence"/>
</dbReference>
<name>A0A818JBL2_9BILA</name>
<dbReference type="AlphaFoldDB" id="A0A818JBL2"/>
<gene>
    <name evidence="1" type="ORF">JBS370_LOCUS600</name>
</gene>
<dbReference type="EMBL" id="CAJOBD010000017">
    <property type="protein sequence ID" value="CAF3535814.1"/>
    <property type="molecule type" value="Genomic_DNA"/>
</dbReference>
<comment type="caution">
    <text evidence="1">The sequence shown here is derived from an EMBL/GenBank/DDBJ whole genome shotgun (WGS) entry which is preliminary data.</text>
</comment>